<dbReference type="Proteomes" id="UP001057402">
    <property type="component" value="Chromosome 7"/>
</dbReference>
<sequence>MDSSFLPRTVGVSTSRYPRRVSSAIKSTRSRRVSAVLYPVSSGVVKKFRGISQGDTIDGVAAGMVGESPKTVYKDSWFDLVATNHLSLNVQAVTGIKTRKGGYEGLVEVVTGAYRSFGPGMQRNLMIAALYQAFPKPILDLARRAFHSHHFASSIRWALPESKIAREYCAAFTTIFFAWLVGPCEVREGDHNGMKEKNVVYIKKCRFLEETSCVGMCQNMCKLPSQAFIKETLGMPVNMVPNFEDMSCEMVFGQEAPPVEDDPAFKQPCYKLCNSKKKHILNCSG</sequence>
<proteinExistence type="predicted"/>
<evidence type="ECO:0000313" key="2">
    <source>
        <dbReference type="Proteomes" id="UP001057402"/>
    </source>
</evidence>
<evidence type="ECO:0000313" key="1">
    <source>
        <dbReference type="EMBL" id="KAI4341756.1"/>
    </source>
</evidence>
<keyword evidence="2" id="KW-1185">Reference proteome</keyword>
<protein>
    <submittedName>
        <fullName evidence="1">Uncharacterized protein</fullName>
    </submittedName>
</protein>
<accession>A0ACB9P0G1</accession>
<organism evidence="1 2">
    <name type="scientific">Melastoma candidum</name>
    <dbReference type="NCBI Taxonomy" id="119954"/>
    <lineage>
        <taxon>Eukaryota</taxon>
        <taxon>Viridiplantae</taxon>
        <taxon>Streptophyta</taxon>
        <taxon>Embryophyta</taxon>
        <taxon>Tracheophyta</taxon>
        <taxon>Spermatophyta</taxon>
        <taxon>Magnoliopsida</taxon>
        <taxon>eudicotyledons</taxon>
        <taxon>Gunneridae</taxon>
        <taxon>Pentapetalae</taxon>
        <taxon>rosids</taxon>
        <taxon>malvids</taxon>
        <taxon>Myrtales</taxon>
        <taxon>Melastomataceae</taxon>
        <taxon>Melastomatoideae</taxon>
        <taxon>Melastomateae</taxon>
        <taxon>Melastoma</taxon>
    </lineage>
</organism>
<comment type="caution">
    <text evidence="1">The sequence shown here is derived from an EMBL/GenBank/DDBJ whole genome shotgun (WGS) entry which is preliminary data.</text>
</comment>
<reference evidence="2" key="1">
    <citation type="journal article" date="2023" name="Front. Plant Sci.">
        <title>Chromosomal-level genome assembly of Melastoma candidum provides insights into trichome evolution.</title>
        <authorList>
            <person name="Zhong Y."/>
            <person name="Wu W."/>
            <person name="Sun C."/>
            <person name="Zou P."/>
            <person name="Liu Y."/>
            <person name="Dai S."/>
            <person name="Zhou R."/>
        </authorList>
    </citation>
    <scope>NUCLEOTIDE SEQUENCE [LARGE SCALE GENOMIC DNA]</scope>
</reference>
<name>A0ACB9P0G1_9MYRT</name>
<dbReference type="EMBL" id="CM042886">
    <property type="protein sequence ID" value="KAI4341756.1"/>
    <property type="molecule type" value="Genomic_DNA"/>
</dbReference>
<gene>
    <name evidence="1" type="ORF">MLD38_026441</name>
</gene>